<dbReference type="EMBL" id="JBBPBK010000004">
    <property type="protein sequence ID" value="KAK9286101.1"/>
    <property type="molecule type" value="Genomic_DNA"/>
</dbReference>
<comment type="caution">
    <text evidence="1">The sequence shown here is derived from an EMBL/GenBank/DDBJ whole genome shotgun (WGS) entry which is preliminary data.</text>
</comment>
<sequence>MEEHDCRSIVKSLPSLSRDLSFTLETGYIDSPPIGAKILLSTRVTTSDLRSILTIKERSISLLNLSSYSRAYCWSRSLSRSRRRHPRYLEVGGKMILGNISKMGLIMAKWNPSYMWGSVC</sequence>
<accession>A0AAP0RWE2</accession>
<proteinExistence type="predicted"/>
<dbReference type="Proteomes" id="UP001415857">
    <property type="component" value="Unassembled WGS sequence"/>
</dbReference>
<gene>
    <name evidence="1" type="ORF">L1049_014481</name>
</gene>
<evidence type="ECO:0000313" key="2">
    <source>
        <dbReference type="Proteomes" id="UP001415857"/>
    </source>
</evidence>
<evidence type="ECO:0000313" key="1">
    <source>
        <dbReference type="EMBL" id="KAK9286101.1"/>
    </source>
</evidence>
<dbReference type="AlphaFoldDB" id="A0AAP0RWE2"/>
<organism evidence="1 2">
    <name type="scientific">Liquidambar formosana</name>
    <name type="common">Formosan gum</name>
    <dbReference type="NCBI Taxonomy" id="63359"/>
    <lineage>
        <taxon>Eukaryota</taxon>
        <taxon>Viridiplantae</taxon>
        <taxon>Streptophyta</taxon>
        <taxon>Embryophyta</taxon>
        <taxon>Tracheophyta</taxon>
        <taxon>Spermatophyta</taxon>
        <taxon>Magnoliopsida</taxon>
        <taxon>eudicotyledons</taxon>
        <taxon>Gunneridae</taxon>
        <taxon>Pentapetalae</taxon>
        <taxon>Saxifragales</taxon>
        <taxon>Altingiaceae</taxon>
        <taxon>Liquidambar</taxon>
    </lineage>
</organism>
<keyword evidence="2" id="KW-1185">Reference proteome</keyword>
<name>A0AAP0RWE2_LIQFO</name>
<protein>
    <submittedName>
        <fullName evidence="1">Uncharacterized protein</fullName>
    </submittedName>
</protein>
<reference evidence="1 2" key="1">
    <citation type="journal article" date="2024" name="Plant J.">
        <title>Genome sequences and population genomics reveal climatic adaptation and genomic divergence between two closely related sweetgum species.</title>
        <authorList>
            <person name="Xu W.Q."/>
            <person name="Ren C.Q."/>
            <person name="Zhang X.Y."/>
            <person name="Comes H.P."/>
            <person name="Liu X.H."/>
            <person name="Li Y.G."/>
            <person name="Kettle C.J."/>
            <person name="Jalonen R."/>
            <person name="Gaisberger H."/>
            <person name="Ma Y.Z."/>
            <person name="Qiu Y.X."/>
        </authorList>
    </citation>
    <scope>NUCLEOTIDE SEQUENCE [LARGE SCALE GENOMIC DNA]</scope>
    <source>
        <strain evidence="1">Hangzhou</strain>
    </source>
</reference>